<dbReference type="STRING" id="1608583.BN1356_00508"/>
<organism evidence="2 3">
    <name type="scientific">Streptococcus varani</name>
    <dbReference type="NCBI Taxonomy" id="1608583"/>
    <lineage>
        <taxon>Bacteria</taxon>
        <taxon>Bacillati</taxon>
        <taxon>Bacillota</taxon>
        <taxon>Bacilli</taxon>
        <taxon>Lactobacillales</taxon>
        <taxon>Streptococcaceae</taxon>
        <taxon>Streptococcus</taxon>
    </lineage>
</organism>
<keyword evidence="3" id="KW-1185">Reference proteome</keyword>
<protein>
    <submittedName>
        <fullName evidence="2">Uncharacterized protein</fullName>
    </submittedName>
</protein>
<evidence type="ECO:0000256" key="1">
    <source>
        <dbReference type="SAM" id="Phobius"/>
    </source>
</evidence>
<feature type="transmembrane region" description="Helical" evidence="1">
    <location>
        <begin position="80"/>
        <end position="102"/>
    </location>
</feature>
<accession>A0A0E4H4B3</accession>
<keyword evidence="1" id="KW-1133">Transmembrane helix</keyword>
<dbReference type="RefSeq" id="WP_093649844.1">
    <property type="nucleotide sequence ID" value="NZ_CTEN01000001.1"/>
</dbReference>
<sequence length="140" mass="16118" precursor="true">MKNLRLRKRTLLAVAGSVWLIAGFNVIKMGIQAYIHLGNISLINTLLSILIFLAFAALFYKMAWKHQKRILSYKERKRPFWDFFDLKSYLIMAFMMGGGIWLRTSGLAPISFIAFFYTGLGSALTLAGILFWKFYLTYQG</sequence>
<keyword evidence="1" id="KW-0472">Membrane</keyword>
<gene>
    <name evidence="2" type="ORF">BN1356_00508</name>
</gene>
<keyword evidence="1" id="KW-0812">Transmembrane</keyword>
<dbReference type="OrthoDB" id="1097929at2"/>
<proteinExistence type="predicted"/>
<name>A0A0E4H4B3_9STRE</name>
<dbReference type="AlphaFoldDB" id="A0A0E4H4B3"/>
<evidence type="ECO:0000313" key="3">
    <source>
        <dbReference type="Proteomes" id="UP000198604"/>
    </source>
</evidence>
<reference evidence="3" key="1">
    <citation type="submission" date="2015-03" db="EMBL/GenBank/DDBJ databases">
        <authorList>
            <person name="Urmite Genomes"/>
        </authorList>
    </citation>
    <scope>NUCLEOTIDE SEQUENCE [LARGE SCALE GENOMIC DNA]</scope>
    <source>
        <strain evidence="3">FF10</strain>
    </source>
</reference>
<dbReference type="Proteomes" id="UP000198604">
    <property type="component" value="Unassembled WGS sequence"/>
</dbReference>
<evidence type="ECO:0000313" key="2">
    <source>
        <dbReference type="EMBL" id="CQR24147.1"/>
    </source>
</evidence>
<feature type="transmembrane region" description="Helical" evidence="1">
    <location>
        <begin position="12"/>
        <end position="35"/>
    </location>
</feature>
<feature type="transmembrane region" description="Helical" evidence="1">
    <location>
        <begin position="41"/>
        <end position="60"/>
    </location>
</feature>
<dbReference type="EMBL" id="CTEN01000001">
    <property type="protein sequence ID" value="CQR24147.1"/>
    <property type="molecule type" value="Genomic_DNA"/>
</dbReference>
<feature type="transmembrane region" description="Helical" evidence="1">
    <location>
        <begin position="108"/>
        <end position="132"/>
    </location>
</feature>